<keyword evidence="4 6" id="KW-0028">Amino-acid biosynthesis</keyword>
<organism evidence="9 10">
    <name type="scientific">Virgibacillus tibetensis</name>
    <dbReference type="NCBI Taxonomy" id="3042313"/>
    <lineage>
        <taxon>Bacteria</taxon>
        <taxon>Bacillati</taxon>
        <taxon>Bacillota</taxon>
        <taxon>Bacilli</taxon>
        <taxon>Bacillales</taxon>
        <taxon>Bacillaceae</taxon>
        <taxon>Virgibacillus</taxon>
    </lineage>
</organism>
<dbReference type="InterPro" id="IPR009049">
    <property type="entry name" value="Argininosuccinate_lyase"/>
</dbReference>
<keyword evidence="3 6" id="KW-0055">Arginine biosynthesis</keyword>
<dbReference type="InterPro" id="IPR008948">
    <property type="entry name" value="L-Aspartase-like"/>
</dbReference>
<dbReference type="Gene3D" id="1.20.200.10">
    <property type="entry name" value="Fumarase/aspartase (Central domain)"/>
    <property type="match status" value="1"/>
</dbReference>
<dbReference type="InterPro" id="IPR029419">
    <property type="entry name" value="Arg_succ_lyase_C"/>
</dbReference>
<evidence type="ECO:0000313" key="10">
    <source>
        <dbReference type="Proteomes" id="UP001335737"/>
    </source>
</evidence>
<keyword evidence="5 6" id="KW-0456">Lyase</keyword>
<evidence type="ECO:0000256" key="2">
    <source>
        <dbReference type="ARBA" id="ARBA00012338"/>
    </source>
</evidence>
<feature type="domain" description="Argininosuccinate lyase C-terminal" evidence="8">
    <location>
        <begin position="363"/>
        <end position="431"/>
    </location>
</feature>
<dbReference type="Pfam" id="PF00206">
    <property type="entry name" value="Lyase_1"/>
    <property type="match status" value="1"/>
</dbReference>
<dbReference type="PANTHER" id="PTHR43814:SF1">
    <property type="entry name" value="ARGININOSUCCINATE LYASE"/>
    <property type="match status" value="1"/>
</dbReference>
<dbReference type="SUPFAM" id="SSF48557">
    <property type="entry name" value="L-aspartase-like"/>
    <property type="match status" value="1"/>
</dbReference>
<comment type="pathway">
    <text evidence="1 6">Amino-acid biosynthesis; L-arginine biosynthesis; L-arginine from L-ornithine and carbamoyl phosphate: step 3/3.</text>
</comment>
<dbReference type="PROSITE" id="PS00163">
    <property type="entry name" value="FUMARATE_LYASES"/>
    <property type="match status" value="1"/>
</dbReference>
<evidence type="ECO:0000256" key="3">
    <source>
        <dbReference type="ARBA" id="ARBA00022571"/>
    </source>
</evidence>
<comment type="catalytic activity">
    <reaction evidence="6">
        <text>2-(N(omega)-L-arginino)succinate = fumarate + L-arginine</text>
        <dbReference type="Rhea" id="RHEA:24020"/>
        <dbReference type="ChEBI" id="CHEBI:29806"/>
        <dbReference type="ChEBI" id="CHEBI:32682"/>
        <dbReference type="ChEBI" id="CHEBI:57472"/>
        <dbReference type="EC" id="4.3.2.1"/>
    </reaction>
</comment>
<proteinExistence type="inferred from homology"/>
<evidence type="ECO:0000259" key="7">
    <source>
        <dbReference type="Pfam" id="PF00206"/>
    </source>
</evidence>
<comment type="subcellular location">
    <subcellularLocation>
        <location evidence="6">Cytoplasm</location>
    </subcellularLocation>
</comment>
<dbReference type="Gene3D" id="1.10.275.10">
    <property type="entry name" value="Fumarase/aspartase (N-terminal domain)"/>
    <property type="match status" value="1"/>
</dbReference>
<keyword evidence="10" id="KW-1185">Reference proteome</keyword>
<dbReference type="Gene3D" id="1.10.40.30">
    <property type="entry name" value="Fumarase/aspartase (C-terminal domain)"/>
    <property type="match status" value="1"/>
</dbReference>
<dbReference type="PRINTS" id="PR00145">
    <property type="entry name" value="ARGSUCLYASE"/>
</dbReference>
<dbReference type="InterPro" id="IPR020557">
    <property type="entry name" value="Fumarate_lyase_CS"/>
</dbReference>
<dbReference type="NCBIfam" id="TIGR00838">
    <property type="entry name" value="argH"/>
    <property type="match status" value="1"/>
</dbReference>
<protein>
    <recommendedName>
        <fullName evidence="2 6">Argininosuccinate lyase</fullName>
        <shortName evidence="6">ASAL</shortName>
        <ecNumber evidence="2 6">4.3.2.1</ecNumber>
    </recommendedName>
    <alternativeName>
        <fullName evidence="6">Arginosuccinase</fullName>
    </alternativeName>
</protein>
<dbReference type="InterPro" id="IPR022761">
    <property type="entry name" value="Fumarate_lyase_N"/>
</dbReference>
<evidence type="ECO:0000313" key="9">
    <source>
        <dbReference type="EMBL" id="MEC5423985.1"/>
    </source>
</evidence>
<dbReference type="InterPro" id="IPR000362">
    <property type="entry name" value="Fumarate_lyase_fam"/>
</dbReference>
<keyword evidence="6" id="KW-0963">Cytoplasm</keyword>
<dbReference type="Proteomes" id="UP001335737">
    <property type="component" value="Unassembled WGS sequence"/>
</dbReference>
<name>A0ABU6KFL9_9BACI</name>
<dbReference type="PRINTS" id="PR00149">
    <property type="entry name" value="FUMRATELYASE"/>
</dbReference>
<evidence type="ECO:0000256" key="4">
    <source>
        <dbReference type="ARBA" id="ARBA00022605"/>
    </source>
</evidence>
<feature type="domain" description="Fumarate lyase N-terminal" evidence="7">
    <location>
        <begin position="6"/>
        <end position="300"/>
    </location>
</feature>
<dbReference type="InterPro" id="IPR024083">
    <property type="entry name" value="Fumarase/histidase_N"/>
</dbReference>
<accession>A0ABU6KFL9</accession>
<dbReference type="HAMAP" id="MF_00006">
    <property type="entry name" value="Arg_succ_lyase"/>
    <property type="match status" value="1"/>
</dbReference>
<dbReference type="EMBL" id="JARZFX010000004">
    <property type="protein sequence ID" value="MEC5423985.1"/>
    <property type="molecule type" value="Genomic_DNA"/>
</dbReference>
<sequence>MKLWGGRFTKPTNQLVDEYTASIHFDKKLAKYDIQGSLAHVEMLKVCNIISQSDADSIAAGLKAVAVKIENGEAELSEEHEDIHMNVEKLLIEEVGPVGGKLHTGRSRNDQVALDMRLYLRDALVEISQLLVDVQKALYKQAGENLDTVLPGYTHLQRAQPVLFAHHMMAYVFMFQRDVERISDSWKRVNKSPLGAGALAGTTFPIDRNLVAEQLGFDGVCENSLDAVSDRDFVVEFLSNASLISVHLSRLCEEFVQWSSAEFNFIELDDAFCTGSSMMPQKKNPDVAELVRGKTGRVYGHLIGMLTTLKGLPLAYNKDMQEDKEGMFDTVETLRGALGLFAPMIETMDVKKENMYEAVSKDFSNATDLADYLVGKGMPFRESHAVVGQVVLHCINKNKYLLDLTIEEFQSFSDLIESDIFDVLVPEAVVNARDVEGGTARNRVVHQMELAEQLFDSSATWLKKHETNQLSDFNILTNPK</sequence>
<evidence type="ECO:0000256" key="5">
    <source>
        <dbReference type="ARBA" id="ARBA00023239"/>
    </source>
</evidence>
<dbReference type="CDD" id="cd01359">
    <property type="entry name" value="Argininosuccinate_lyase"/>
    <property type="match status" value="1"/>
</dbReference>
<dbReference type="EC" id="4.3.2.1" evidence="2 6"/>
<dbReference type="Pfam" id="PF14698">
    <property type="entry name" value="ASL_C2"/>
    <property type="match status" value="1"/>
</dbReference>
<dbReference type="RefSeq" id="WP_327607552.1">
    <property type="nucleotide sequence ID" value="NZ_JARZFX010000004.1"/>
</dbReference>
<evidence type="ECO:0000256" key="6">
    <source>
        <dbReference type="HAMAP-Rule" id="MF_00006"/>
    </source>
</evidence>
<evidence type="ECO:0000256" key="1">
    <source>
        <dbReference type="ARBA" id="ARBA00004941"/>
    </source>
</evidence>
<reference evidence="9 10" key="1">
    <citation type="journal article" date="2024" name="Int. J. Syst. Evol. Microbiol.">
        <title>Virgibacillus tibetensis sp. nov., isolated from salt lake on the Tibetan Plateau of China.</title>
        <authorList>
            <person name="Phurbu D."/>
            <person name="Liu Z.-X."/>
            <person name="Wang R."/>
            <person name="Zheng Y.-Y."/>
            <person name="Liu H.-C."/>
            <person name="Zhou Y.-G."/>
            <person name="Yu Y.-J."/>
            <person name="Li A.-H."/>
        </authorList>
    </citation>
    <scope>NUCLEOTIDE SEQUENCE [LARGE SCALE GENOMIC DNA]</scope>
    <source>
        <strain evidence="9 10">C22-A2</strain>
    </source>
</reference>
<comment type="similarity">
    <text evidence="6">Belongs to the lyase 1 family. Argininosuccinate lyase subfamily.</text>
</comment>
<gene>
    <name evidence="6 9" type="primary">argH</name>
    <name evidence="9" type="ORF">QGM71_10835</name>
</gene>
<dbReference type="GO" id="GO:0004056">
    <property type="term" value="F:argininosuccinate lyase activity"/>
    <property type="evidence" value="ECO:0007669"/>
    <property type="project" value="UniProtKB-EC"/>
</dbReference>
<evidence type="ECO:0000259" key="8">
    <source>
        <dbReference type="Pfam" id="PF14698"/>
    </source>
</evidence>
<comment type="caution">
    <text evidence="9">The sequence shown here is derived from an EMBL/GenBank/DDBJ whole genome shotgun (WGS) entry which is preliminary data.</text>
</comment>
<dbReference type="PANTHER" id="PTHR43814">
    <property type="entry name" value="ARGININOSUCCINATE LYASE"/>
    <property type="match status" value="1"/>
</dbReference>